<feature type="region of interest" description="Disordered" evidence="8">
    <location>
        <begin position="118"/>
        <end position="145"/>
    </location>
</feature>
<evidence type="ECO:0000256" key="2">
    <source>
        <dbReference type="ARBA" id="ARBA00022670"/>
    </source>
</evidence>
<dbReference type="InterPro" id="IPR011042">
    <property type="entry name" value="6-blade_b-propeller_TolB-like"/>
</dbReference>
<dbReference type="InterPro" id="IPR023828">
    <property type="entry name" value="Peptidase_S8_Ser-AS"/>
</dbReference>
<keyword evidence="11" id="KW-1185">Reference proteome</keyword>
<dbReference type="PRINTS" id="PR00723">
    <property type="entry name" value="SUBTILISIN"/>
</dbReference>
<reference evidence="10 11" key="1">
    <citation type="submission" date="2019-03" db="EMBL/GenBank/DDBJ databases">
        <title>Draft genome sequences of novel Actinobacteria.</title>
        <authorList>
            <person name="Sahin N."/>
            <person name="Ay H."/>
            <person name="Saygin H."/>
        </authorList>
    </citation>
    <scope>NUCLEOTIDE SEQUENCE [LARGE SCALE GENOMIC DNA]</scope>
    <source>
        <strain evidence="10 11">6K102</strain>
    </source>
</reference>
<evidence type="ECO:0000256" key="8">
    <source>
        <dbReference type="SAM" id="MobiDB-lite"/>
    </source>
</evidence>
<dbReference type="SUPFAM" id="SSF52743">
    <property type="entry name" value="Subtilisin-like"/>
    <property type="match status" value="1"/>
</dbReference>
<evidence type="ECO:0000313" key="11">
    <source>
        <dbReference type="Proteomes" id="UP000295136"/>
    </source>
</evidence>
<dbReference type="InterPro" id="IPR000209">
    <property type="entry name" value="Peptidase_S8/S53_dom"/>
</dbReference>
<evidence type="ECO:0000256" key="1">
    <source>
        <dbReference type="ARBA" id="ARBA00011073"/>
    </source>
</evidence>
<dbReference type="InterPro" id="IPR050131">
    <property type="entry name" value="Peptidase_S8_subtilisin-like"/>
</dbReference>
<name>A0A4R5FHW8_9ACTN</name>
<evidence type="ECO:0000256" key="5">
    <source>
        <dbReference type="PIRSR" id="PIRSR615500-1"/>
    </source>
</evidence>
<feature type="active site" description="Charge relay system" evidence="5 6">
    <location>
        <position position="290"/>
    </location>
</feature>
<dbReference type="InterPro" id="IPR036852">
    <property type="entry name" value="Peptidase_S8/S53_dom_sf"/>
</dbReference>
<evidence type="ECO:0000256" key="4">
    <source>
        <dbReference type="ARBA" id="ARBA00022825"/>
    </source>
</evidence>
<dbReference type="GO" id="GO:0006508">
    <property type="term" value="P:proteolysis"/>
    <property type="evidence" value="ECO:0007669"/>
    <property type="project" value="UniProtKB-KW"/>
</dbReference>
<proteinExistence type="inferred from homology"/>
<organism evidence="10 11">
    <name type="scientific">Nonomuraea mesophila</name>
    <dbReference type="NCBI Taxonomy" id="2530382"/>
    <lineage>
        <taxon>Bacteria</taxon>
        <taxon>Bacillati</taxon>
        <taxon>Actinomycetota</taxon>
        <taxon>Actinomycetes</taxon>
        <taxon>Streptosporangiales</taxon>
        <taxon>Streptosporangiaceae</taxon>
        <taxon>Nonomuraea</taxon>
    </lineage>
</organism>
<dbReference type="PANTHER" id="PTHR43806:SF11">
    <property type="entry name" value="CEREVISIN-RELATED"/>
    <property type="match status" value="1"/>
</dbReference>
<dbReference type="Pfam" id="PF07676">
    <property type="entry name" value="PD40"/>
    <property type="match status" value="3"/>
</dbReference>
<dbReference type="EMBL" id="SMLD01000044">
    <property type="protein sequence ID" value="TDE51236.1"/>
    <property type="molecule type" value="Genomic_DNA"/>
</dbReference>
<feature type="region of interest" description="Disordered" evidence="8">
    <location>
        <begin position="879"/>
        <end position="898"/>
    </location>
</feature>
<sequence>MASSTPLLLNVGITSCDGNSSQTDLVRKYREMSAFQVHHRPTWPQHRRSTMPPSSRRSATRRLLASLLPAVMLGALAAGPAAAETRTAEPEAPPKIDQKLTAQLKSADARVEAAVVLRAPHTPPGAPESRAEARDTLRRSAEASQNPVVRLVTSRGDQVVNTFWLKNMVLVQATQGTLNALAELETVERIIPNFTLTAPDPGKGATTKAAGTSTWGIAKIGADRVSSERGLTGKGVRVAVLDTGIDITHPDLQGKLATADPSDPRHPGGWIEFGRDGMPVASEPHDSSSHGTHVAGTIAGGDASGTRIGVAPGVSLMGALVIPGGQGTFAQVIAGMQWAIAPFAADGTKVGEPADIVSMSLGGEGYADEMIQPARNIYYAGAFPSFAIGNNCRPGASGSPGNVYESVAVGATDADDNVPGFSCGGVVNRTDWFDAPPEWPDSYVVPDVSAPGVEVLSSMPGGGYQALNGTSMATPHVSGTVALMMEARPDLTVDAALDILTGTAVSDDRYGPRPNPRVGAGRIDAYAAVAEAALESGVRGVVTDARTRRPLAGVKVARTDGRSVETGEDGRFELRLPEGRHRLTLSRFGYEDRTETVRVRAGHLSDERIKLERTSWGTLSGRVTYGPTGSTVPGATVTVLDVPDDLSATTDKHGRYTIKDVPYGDGYRVSANAPGISRSEPVRTNVGRGRNTADLTLPRRPGTERVSLGTDGRQANHETWWPELSGDGNVVVYASFASNLVGDEDTNGELDIFATDLRTRTTERVSVPTGGGLGDSFSLSPTVSHDGRFVGFTSGSTNLVPGDTNGQTDAFVRDRQTGTTERISLSSEGAQGDGISGAPDFSSDGRFAVFVSDAANLVPGDTNGRADIFLRDRQAGTTERISVAHDGSQAGDQSREPSISADGRFVAFQSDADGLVPGDDNGQTDVFVLDRETGALKLVVVPHPETDTRSPVLSADGNALAFTNGVGLGQIYVQDLTTGTSTLVSANKDGGEASNMSFAPSLSADGGLVAFYSLADDIVEGDTNRSNDVFVRDVAAGTSRKISGAPKGAEGDGGADLPSISADGRYVAFESSAGNLVEGDTNHRSDVFVHDLAPGPEPLFAPGELKITPEHSRSGRVRVRAQVKNVGERAGEYAAVLRVNGQEDQSRTLSLRPDKSGRVSFDVRRGEPGTYTVDLGPLSGRFTVRH</sequence>
<dbReference type="PROSITE" id="PS00136">
    <property type="entry name" value="SUBTILASE_ASP"/>
    <property type="match status" value="1"/>
</dbReference>
<dbReference type="InterPro" id="IPR022398">
    <property type="entry name" value="Peptidase_S8_His-AS"/>
</dbReference>
<evidence type="ECO:0000313" key="10">
    <source>
        <dbReference type="EMBL" id="TDE51236.1"/>
    </source>
</evidence>
<keyword evidence="4 6" id="KW-0720">Serine protease</keyword>
<dbReference type="Gene3D" id="3.40.50.200">
    <property type="entry name" value="Peptidase S8/S53 domain"/>
    <property type="match status" value="1"/>
</dbReference>
<dbReference type="PANTHER" id="PTHR43806">
    <property type="entry name" value="PEPTIDASE S8"/>
    <property type="match status" value="1"/>
</dbReference>
<comment type="caution">
    <text evidence="10">The sequence shown here is derived from an EMBL/GenBank/DDBJ whole genome shotgun (WGS) entry which is preliminary data.</text>
</comment>
<accession>A0A4R5FHW8</accession>
<evidence type="ECO:0000256" key="7">
    <source>
        <dbReference type="RuleBase" id="RU003355"/>
    </source>
</evidence>
<comment type="similarity">
    <text evidence="1 6 7">Belongs to the peptidase S8 family.</text>
</comment>
<dbReference type="AlphaFoldDB" id="A0A4R5FHW8"/>
<feature type="domain" description="Peptidase S8/S53" evidence="9">
    <location>
        <begin position="233"/>
        <end position="521"/>
    </location>
</feature>
<dbReference type="InterPro" id="IPR015500">
    <property type="entry name" value="Peptidase_S8_subtilisin-rel"/>
</dbReference>
<dbReference type="GO" id="GO:0004252">
    <property type="term" value="F:serine-type endopeptidase activity"/>
    <property type="evidence" value="ECO:0007669"/>
    <property type="project" value="UniProtKB-UniRule"/>
</dbReference>
<feature type="compositionally biased region" description="Basic and acidic residues" evidence="8">
    <location>
        <begin position="129"/>
        <end position="141"/>
    </location>
</feature>
<dbReference type="Pfam" id="PF00082">
    <property type="entry name" value="Peptidase_S8"/>
    <property type="match status" value="1"/>
</dbReference>
<dbReference type="InterPro" id="IPR011044">
    <property type="entry name" value="Quino_amine_DH_bsu"/>
</dbReference>
<evidence type="ECO:0000256" key="6">
    <source>
        <dbReference type="PROSITE-ProRule" id="PRU01240"/>
    </source>
</evidence>
<feature type="active site" description="Charge relay system" evidence="5 6">
    <location>
        <position position="471"/>
    </location>
</feature>
<dbReference type="SUPFAM" id="SSF69304">
    <property type="entry name" value="Tricorn protease N-terminal domain"/>
    <property type="match status" value="1"/>
</dbReference>
<dbReference type="PROSITE" id="PS51892">
    <property type="entry name" value="SUBTILASE"/>
    <property type="match status" value="1"/>
</dbReference>
<dbReference type="InterPro" id="IPR008969">
    <property type="entry name" value="CarboxyPept-like_regulatory"/>
</dbReference>
<dbReference type="Pfam" id="PF13620">
    <property type="entry name" value="CarboxypepD_reg"/>
    <property type="match status" value="2"/>
</dbReference>
<evidence type="ECO:0000259" key="9">
    <source>
        <dbReference type="Pfam" id="PF00082"/>
    </source>
</evidence>
<dbReference type="Proteomes" id="UP000295136">
    <property type="component" value="Unassembled WGS sequence"/>
</dbReference>
<dbReference type="Gene3D" id="2.60.40.1120">
    <property type="entry name" value="Carboxypeptidase-like, regulatory domain"/>
    <property type="match status" value="2"/>
</dbReference>
<keyword evidence="2 6" id="KW-0645">Protease</keyword>
<dbReference type="SUPFAM" id="SSF50969">
    <property type="entry name" value="YVTN repeat-like/Quinoprotein amine dehydrogenase"/>
    <property type="match status" value="1"/>
</dbReference>
<dbReference type="Gene3D" id="2.120.10.30">
    <property type="entry name" value="TolB, C-terminal domain"/>
    <property type="match status" value="2"/>
</dbReference>
<evidence type="ECO:0000256" key="3">
    <source>
        <dbReference type="ARBA" id="ARBA00022801"/>
    </source>
</evidence>
<dbReference type="InterPro" id="IPR023827">
    <property type="entry name" value="Peptidase_S8_Asp-AS"/>
</dbReference>
<feature type="region of interest" description="Disordered" evidence="8">
    <location>
        <begin position="672"/>
        <end position="693"/>
    </location>
</feature>
<dbReference type="SUPFAM" id="SSF49464">
    <property type="entry name" value="Carboxypeptidase regulatory domain-like"/>
    <property type="match status" value="2"/>
</dbReference>
<protein>
    <recommendedName>
        <fullName evidence="9">Peptidase S8/S53 domain-containing protein</fullName>
    </recommendedName>
</protein>
<gene>
    <name evidence="10" type="ORF">E1295_18715</name>
</gene>
<dbReference type="PROSITE" id="PS00137">
    <property type="entry name" value="SUBTILASE_HIS"/>
    <property type="match status" value="1"/>
</dbReference>
<dbReference type="PROSITE" id="PS00138">
    <property type="entry name" value="SUBTILASE_SER"/>
    <property type="match status" value="1"/>
</dbReference>
<dbReference type="InterPro" id="IPR011659">
    <property type="entry name" value="WD40"/>
</dbReference>
<keyword evidence="3 6" id="KW-0378">Hydrolase</keyword>
<feature type="active site" description="Charge relay system" evidence="5 6">
    <location>
        <position position="242"/>
    </location>
</feature>